<dbReference type="KEGG" id="mop:Mesop_6507"/>
<accession>F7Y7F7</accession>
<dbReference type="CDD" id="cd08168">
    <property type="entry name" value="Cytochrom_C3"/>
    <property type="match status" value="1"/>
</dbReference>
<dbReference type="STRING" id="536019.Mesop_6507"/>
<keyword evidence="1" id="KW-0472">Membrane</keyword>
<sequence length="239" mass="26369">MAKAPLGVVNSEFAFSRTGEGMPQIFSKNANGIARFVIWGSCAVLLIAAAIGVILPRSDLVTGVGEPVAQPVPFSHKHHVGQLGIDCRYCHNGVETSSSAGLPATEVCMTCHSQLFTNADMLAPVRASLANGKPIEWQRVNRVPDFVFFNHAIHVNKGVACETCHGEVDEMPLTRRAHTLSMEWCLGCHRNPEPNLRPPQDVFLMHWQPPEDVAEIRRQLIGMLDIHPETMTDCYVCHR</sequence>
<evidence type="ECO:0000313" key="3">
    <source>
        <dbReference type="EMBL" id="AEH90830.1"/>
    </source>
</evidence>
<dbReference type="Proteomes" id="UP000001623">
    <property type="component" value="Chromosome"/>
</dbReference>
<dbReference type="InterPro" id="IPR029467">
    <property type="entry name" value="Cyt_c7-like"/>
</dbReference>
<feature type="domain" description="Cytochrome c7-like" evidence="2">
    <location>
        <begin position="73"/>
        <end position="114"/>
    </location>
</feature>
<keyword evidence="1" id="KW-1133">Transmembrane helix</keyword>
<feature type="transmembrane region" description="Helical" evidence="1">
    <location>
        <begin position="36"/>
        <end position="55"/>
    </location>
</feature>
<dbReference type="Pfam" id="PF14522">
    <property type="entry name" value="Cytochrome_C7"/>
    <property type="match status" value="1"/>
</dbReference>
<evidence type="ECO:0000313" key="4">
    <source>
        <dbReference type="Proteomes" id="UP000001623"/>
    </source>
</evidence>
<keyword evidence="1" id="KW-0812">Transmembrane</keyword>
<reference evidence="3 4" key="1">
    <citation type="submission" date="2010-10" db="EMBL/GenBank/DDBJ databases">
        <title>Complete sequence of Mesorhizobium opportunistum WSM2075.</title>
        <authorList>
            <consortium name="US DOE Joint Genome Institute"/>
            <person name="Lucas S."/>
            <person name="Copeland A."/>
            <person name="Lapidus A."/>
            <person name="Cheng J.-F."/>
            <person name="Bruce D."/>
            <person name="Goodwin L."/>
            <person name="Pitluck S."/>
            <person name="Chertkov O."/>
            <person name="Misra M."/>
            <person name="Detter J.C."/>
            <person name="Han C."/>
            <person name="Tapia R."/>
            <person name="Land M."/>
            <person name="Hauser L."/>
            <person name="Kyrpides N."/>
            <person name="Ovchinnikova G."/>
            <person name="Mavrommatis K.M."/>
            <person name="Tiwari R.P."/>
            <person name="Howieson J.G."/>
            <person name="O'Hara G.W."/>
            <person name="Nandasena K.G."/>
            <person name="Woyke T."/>
        </authorList>
    </citation>
    <scope>NUCLEOTIDE SEQUENCE [LARGE SCALE GENOMIC DNA]</scope>
    <source>
        <strain evidence="4">LMG 24607 / HAMBI 3007 / WSM2075</strain>
    </source>
</reference>
<dbReference type="InterPro" id="IPR036280">
    <property type="entry name" value="Multihaem_cyt_sf"/>
</dbReference>
<dbReference type="PANTHER" id="PTHR39425">
    <property type="entry name" value="LIPOPROTEIN CYTOCHROME C"/>
    <property type="match status" value="1"/>
</dbReference>
<gene>
    <name evidence="3" type="ordered locus">Mesop_6507</name>
</gene>
<dbReference type="EMBL" id="CP002279">
    <property type="protein sequence ID" value="AEH90830.1"/>
    <property type="molecule type" value="Genomic_DNA"/>
</dbReference>
<name>F7Y7F7_MESOW</name>
<dbReference type="HOGENOM" id="CLU_077373_0_0_5"/>
<dbReference type="PANTHER" id="PTHR39425:SF1">
    <property type="entry name" value="CYTOCHROME C7-LIKE DOMAIN-CONTAINING PROTEIN"/>
    <property type="match status" value="1"/>
</dbReference>
<dbReference type="AlphaFoldDB" id="F7Y7F7"/>
<organism evidence="3 4">
    <name type="scientific">Mesorhizobium opportunistum (strain LMG 24607 / HAMBI 3007 / WSM2075)</name>
    <dbReference type="NCBI Taxonomy" id="536019"/>
    <lineage>
        <taxon>Bacteria</taxon>
        <taxon>Pseudomonadati</taxon>
        <taxon>Pseudomonadota</taxon>
        <taxon>Alphaproteobacteria</taxon>
        <taxon>Hyphomicrobiales</taxon>
        <taxon>Phyllobacteriaceae</taxon>
        <taxon>Mesorhizobium</taxon>
    </lineage>
</organism>
<dbReference type="eggNOG" id="COG3880">
    <property type="taxonomic scope" value="Bacteria"/>
</dbReference>
<proteinExistence type="predicted"/>
<protein>
    <submittedName>
        <fullName evidence="3">Chaperone protein HtpG</fullName>
    </submittedName>
</protein>
<evidence type="ECO:0000259" key="2">
    <source>
        <dbReference type="Pfam" id="PF14522"/>
    </source>
</evidence>
<dbReference type="SUPFAM" id="SSF48695">
    <property type="entry name" value="Multiheme cytochromes"/>
    <property type="match status" value="1"/>
</dbReference>
<dbReference type="Gene3D" id="3.90.10.10">
    <property type="entry name" value="Cytochrome C3"/>
    <property type="match status" value="2"/>
</dbReference>
<evidence type="ECO:0000256" key="1">
    <source>
        <dbReference type="SAM" id="Phobius"/>
    </source>
</evidence>